<name>A0A2M9G645_9PROT</name>
<dbReference type="AlphaFoldDB" id="A0A2M9G645"/>
<comment type="caution">
    <text evidence="2">The sequence shown here is derived from an EMBL/GenBank/DDBJ whole genome shotgun (WGS) entry which is preliminary data.</text>
</comment>
<dbReference type="InterPro" id="IPR036928">
    <property type="entry name" value="AS_sf"/>
</dbReference>
<protein>
    <submittedName>
        <fullName evidence="2">Amidase</fullName>
    </submittedName>
</protein>
<evidence type="ECO:0000259" key="1">
    <source>
        <dbReference type="Pfam" id="PF01425"/>
    </source>
</evidence>
<dbReference type="Proteomes" id="UP000229498">
    <property type="component" value="Unassembled WGS sequence"/>
</dbReference>
<dbReference type="PANTHER" id="PTHR43372">
    <property type="entry name" value="FATTY-ACID AMIDE HYDROLASE"/>
    <property type="match status" value="1"/>
</dbReference>
<sequence length="484" mass="52179">MTGMAWKTARELSGAIARGEVGALELLDHYIGRVERHDDAINAVVVRDFERARDRAREADAARARGENWGALHGLPMTVKESFDIEGLPTCWGVEAFRDNRAKADSVVVKRLKDAGAVIFGKTNIPVMLADFQSYNPVYGTTHNPWRAGHTPGGSSGGGAAALAAGFSALEYGSDIGGSIRNPAHYSGVFGHKPTWGIVPMRGHSLAGALTPTDISVVGPLARSAADLELALDLTAGADRPHAPGWKLDLPQPGYHGAKGLKVALWSDDPMAPVDKRVKARIEAAAKALADAGAEVDDKARPDFEPRACHETYMQLLHAALAARQPEDVFAENLRQLDALPDDDASGRAMLLRAQTMRHRDWTRLNEARTRMRWAWAAFFDRFDVLLCPVAAVPAFPHDESEDLNARQLTVNGKSVPYFQQLFWAGFTGVSYLPATVYPAGPSDDGLPVGVQIVGPEMGDRRTLAVAATLEQIMGGFRAPEGLA</sequence>
<evidence type="ECO:0000313" key="2">
    <source>
        <dbReference type="EMBL" id="PJK31183.1"/>
    </source>
</evidence>
<dbReference type="GO" id="GO:0012505">
    <property type="term" value="C:endomembrane system"/>
    <property type="evidence" value="ECO:0007669"/>
    <property type="project" value="TreeGrafter"/>
</dbReference>
<feature type="domain" description="Amidase" evidence="1">
    <location>
        <begin position="25"/>
        <end position="464"/>
    </location>
</feature>
<reference evidence="2 3" key="1">
    <citation type="submission" date="2017-11" db="EMBL/GenBank/DDBJ databases">
        <title>Draft genome sequence of Rhizobiales bacterium SY3-13.</title>
        <authorList>
            <person name="Sun C."/>
        </authorList>
    </citation>
    <scope>NUCLEOTIDE SEQUENCE [LARGE SCALE GENOMIC DNA]</scope>
    <source>
        <strain evidence="2 3">SY3-13</strain>
    </source>
</reference>
<dbReference type="NCBIfam" id="NF004816">
    <property type="entry name" value="PRK06170.1"/>
    <property type="match status" value="1"/>
</dbReference>
<dbReference type="Pfam" id="PF01425">
    <property type="entry name" value="Amidase"/>
    <property type="match status" value="1"/>
</dbReference>
<dbReference type="SUPFAM" id="SSF75304">
    <property type="entry name" value="Amidase signature (AS) enzymes"/>
    <property type="match status" value="1"/>
</dbReference>
<dbReference type="RefSeq" id="WP_109796199.1">
    <property type="nucleotide sequence ID" value="NZ_PHIG01000007.1"/>
</dbReference>
<dbReference type="EMBL" id="PHIG01000007">
    <property type="protein sequence ID" value="PJK31183.1"/>
    <property type="molecule type" value="Genomic_DNA"/>
</dbReference>
<gene>
    <name evidence="2" type="ORF">CVT23_02825</name>
</gene>
<dbReference type="OrthoDB" id="9814821at2"/>
<accession>A0A2M9G645</accession>
<dbReference type="PANTHER" id="PTHR43372:SF4">
    <property type="entry name" value="FATTY-ACID AMIDE HYDROLASE 2"/>
    <property type="match status" value="1"/>
</dbReference>
<evidence type="ECO:0000313" key="3">
    <source>
        <dbReference type="Proteomes" id="UP000229498"/>
    </source>
</evidence>
<proteinExistence type="predicted"/>
<dbReference type="InterPro" id="IPR023631">
    <property type="entry name" value="Amidase_dom"/>
</dbReference>
<organism evidence="2 3">
    <name type="scientific">Minwuia thermotolerans</name>
    <dbReference type="NCBI Taxonomy" id="2056226"/>
    <lineage>
        <taxon>Bacteria</taxon>
        <taxon>Pseudomonadati</taxon>
        <taxon>Pseudomonadota</taxon>
        <taxon>Alphaproteobacteria</taxon>
        <taxon>Minwuiales</taxon>
        <taxon>Minwuiaceae</taxon>
        <taxon>Minwuia</taxon>
    </lineage>
</organism>
<keyword evidence="3" id="KW-1185">Reference proteome</keyword>
<dbReference type="InterPro" id="IPR052739">
    <property type="entry name" value="FAAH2"/>
</dbReference>
<dbReference type="Gene3D" id="3.90.1300.10">
    <property type="entry name" value="Amidase signature (AS) domain"/>
    <property type="match status" value="1"/>
</dbReference>